<organism evidence="1 2">
    <name type="scientific">Solanum commersonii</name>
    <name type="common">Commerson's wild potato</name>
    <name type="synonym">Commerson's nightshade</name>
    <dbReference type="NCBI Taxonomy" id="4109"/>
    <lineage>
        <taxon>Eukaryota</taxon>
        <taxon>Viridiplantae</taxon>
        <taxon>Streptophyta</taxon>
        <taxon>Embryophyta</taxon>
        <taxon>Tracheophyta</taxon>
        <taxon>Spermatophyta</taxon>
        <taxon>Magnoliopsida</taxon>
        <taxon>eudicotyledons</taxon>
        <taxon>Gunneridae</taxon>
        <taxon>Pentapetalae</taxon>
        <taxon>asterids</taxon>
        <taxon>lamiids</taxon>
        <taxon>Solanales</taxon>
        <taxon>Solanaceae</taxon>
        <taxon>Solanoideae</taxon>
        <taxon>Solaneae</taxon>
        <taxon>Solanum</taxon>
    </lineage>
</organism>
<keyword evidence="2" id="KW-1185">Reference proteome</keyword>
<protein>
    <submittedName>
        <fullName evidence="1">Uncharacterized protein</fullName>
    </submittedName>
</protein>
<evidence type="ECO:0000313" key="1">
    <source>
        <dbReference type="EMBL" id="KAG5569665.1"/>
    </source>
</evidence>
<sequence>MIRVKESLDVTGKVVVEIVSRRNAGKKNRNKLELPQYFNFWQPYNNISDVIPRVPSFWQQYNNISDLIPQVALGR</sequence>
<accession>A0A9J5W2M2</accession>
<proteinExistence type="predicted"/>
<evidence type="ECO:0000313" key="2">
    <source>
        <dbReference type="Proteomes" id="UP000824120"/>
    </source>
</evidence>
<name>A0A9J5W2M2_SOLCO</name>
<dbReference type="EMBL" id="JACXVP010000012">
    <property type="protein sequence ID" value="KAG5569665.1"/>
    <property type="molecule type" value="Genomic_DNA"/>
</dbReference>
<gene>
    <name evidence="1" type="ORF">H5410_059431</name>
</gene>
<comment type="caution">
    <text evidence="1">The sequence shown here is derived from an EMBL/GenBank/DDBJ whole genome shotgun (WGS) entry which is preliminary data.</text>
</comment>
<dbReference type="Proteomes" id="UP000824120">
    <property type="component" value="Chromosome 12"/>
</dbReference>
<reference evidence="1 2" key="1">
    <citation type="submission" date="2020-09" db="EMBL/GenBank/DDBJ databases">
        <title>De no assembly of potato wild relative species, Solanum commersonii.</title>
        <authorList>
            <person name="Cho K."/>
        </authorList>
    </citation>
    <scope>NUCLEOTIDE SEQUENCE [LARGE SCALE GENOMIC DNA]</scope>
    <source>
        <strain evidence="1">LZ3.2</strain>
        <tissue evidence="1">Leaf</tissue>
    </source>
</reference>
<dbReference type="AlphaFoldDB" id="A0A9J5W2M2"/>